<dbReference type="AlphaFoldDB" id="A0A5K3G2B9"/>
<name>A0A5K3G2B9_MESCO</name>
<accession>A0A5K3G2B9</accession>
<evidence type="ECO:0000313" key="1">
    <source>
        <dbReference type="WBParaSite" id="MCU_014320-RA"/>
    </source>
</evidence>
<sequence>MQDIVDRWSVKDTTDFLAALAVSGDEDTAKQEQHELGACPSNLSKDAFLGSEGHCVSGEASLTVEQGKVHCEEGGDDEVTDITSEMCDTLADISCSHAGYNDIAEVDYVHGGRDTDSLAKNEEGVVSIDAADIVNGLLIRFVKVMARVQMLAMSLTHSAADTNNSGGLTTADHEVISGDFLAWSEKAQDWFTQFIGALRKASNLPMVESNLEVLEREFTDNLSLLKKL</sequence>
<dbReference type="WBParaSite" id="MCU_014320-RA">
    <property type="protein sequence ID" value="MCU_014320-RA"/>
    <property type="gene ID" value="MCU_014320"/>
</dbReference>
<organism evidence="1">
    <name type="scientific">Mesocestoides corti</name>
    <name type="common">Flatworm</name>
    <dbReference type="NCBI Taxonomy" id="53468"/>
    <lineage>
        <taxon>Eukaryota</taxon>
        <taxon>Metazoa</taxon>
        <taxon>Spiralia</taxon>
        <taxon>Lophotrochozoa</taxon>
        <taxon>Platyhelminthes</taxon>
        <taxon>Cestoda</taxon>
        <taxon>Eucestoda</taxon>
        <taxon>Cyclophyllidea</taxon>
        <taxon>Mesocestoididae</taxon>
        <taxon>Mesocestoides</taxon>
    </lineage>
</organism>
<reference evidence="1" key="1">
    <citation type="submission" date="2019-11" db="UniProtKB">
        <authorList>
            <consortium name="WormBaseParasite"/>
        </authorList>
    </citation>
    <scope>IDENTIFICATION</scope>
</reference>
<proteinExistence type="predicted"/>
<protein>
    <submittedName>
        <fullName evidence="1">Uncharacterized protein</fullName>
    </submittedName>
</protein>